<dbReference type="Proteomes" id="UP000006614">
    <property type="component" value="Unassembled WGS sequence"/>
</dbReference>
<reference evidence="1 2" key="1">
    <citation type="submission" date="2012-07" db="EMBL/GenBank/DDBJ databases">
        <authorList>
            <person name="Durkin A.S."/>
            <person name="McCorrison J."/>
            <person name="Torralba M."/>
            <person name="Gillis M."/>
            <person name="Methe B."/>
            <person name="Sutton G."/>
            <person name="Nelson K.E."/>
        </authorList>
    </citation>
    <scope>NUCLEOTIDE SEQUENCE [LARGE SCALE GENOMIC DNA]</scope>
    <source>
        <strain evidence="1 2">SK1138</strain>
    </source>
</reference>
<evidence type="ECO:0000313" key="1">
    <source>
        <dbReference type="EMBL" id="EJP27359.1"/>
    </source>
</evidence>
<comment type="caution">
    <text evidence="1">The sequence shown here is derived from an EMBL/GenBank/DDBJ whole genome shotgun (WGS) entry which is preliminary data.</text>
</comment>
<dbReference type="RefSeq" id="WP_003039816.1">
    <property type="nucleotide sequence ID" value="NZ_ALJO01000002.1"/>
</dbReference>
<protein>
    <submittedName>
        <fullName evidence="1">Uncharacterized protein</fullName>
    </submittedName>
</protein>
<dbReference type="EMBL" id="ALJO01000002">
    <property type="protein sequence ID" value="EJP27359.1"/>
    <property type="molecule type" value="Genomic_DNA"/>
</dbReference>
<gene>
    <name evidence="1" type="ORF">HMPREF1126_1222</name>
</gene>
<evidence type="ECO:0000313" key="2">
    <source>
        <dbReference type="Proteomes" id="UP000006614"/>
    </source>
</evidence>
<name>A0AAD2T9U8_STRAP</name>
<organism evidence="1 2">
    <name type="scientific">Streptococcus anginosus SK1138</name>
    <dbReference type="NCBI Taxonomy" id="1161422"/>
    <lineage>
        <taxon>Bacteria</taxon>
        <taxon>Bacillati</taxon>
        <taxon>Bacillota</taxon>
        <taxon>Bacilli</taxon>
        <taxon>Lactobacillales</taxon>
        <taxon>Streptococcaceae</taxon>
        <taxon>Streptococcus</taxon>
        <taxon>Streptococcus anginosus group</taxon>
    </lineage>
</organism>
<dbReference type="AlphaFoldDB" id="A0AAD2T9U8"/>
<proteinExistence type="predicted"/>
<sequence>MAAGFMRAYEEAGKQLPFIMGQENMLAGRSWFPPPLTTNSISWVRKVSSRFYLKRKEPLYSNRNLSSDKRLVVFQISLLI</sequence>
<accession>A0AAD2T9U8</accession>